<accession>A0AAW0LXF7</accession>
<dbReference type="Proteomes" id="UP000237347">
    <property type="component" value="Unassembled WGS sequence"/>
</dbReference>
<reference evidence="1 2" key="1">
    <citation type="journal article" date="2018" name="Sci. Data">
        <title>The draft genome sequence of cork oak.</title>
        <authorList>
            <person name="Ramos A.M."/>
            <person name="Usie A."/>
            <person name="Barbosa P."/>
            <person name="Barros P.M."/>
            <person name="Capote T."/>
            <person name="Chaves I."/>
            <person name="Simoes F."/>
            <person name="Abreu I."/>
            <person name="Carrasquinho I."/>
            <person name="Faro C."/>
            <person name="Guimaraes J.B."/>
            <person name="Mendonca D."/>
            <person name="Nobrega F."/>
            <person name="Rodrigues L."/>
            <person name="Saibo N.J.M."/>
            <person name="Varela M.C."/>
            <person name="Egas C."/>
            <person name="Matos J."/>
            <person name="Miguel C.M."/>
            <person name="Oliveira M.M."/>
            <person name="Ricardo C.P."/>
            <person name="Goncalves S."/>
        </authorList>
    </citation>
    <scope>NUCLEOTIDE SEQUENCE [LARGE SCALE GENOMIC DNA]</scope>
    <source>
        <strain evidence="2">cv. HL8</strain>
    </source>
</reference>
<name>A0AAW0LXF7_QUESU</name>
<comment type="caution">
    <text evidence="1">The sequence shown here is derived from an EMBL/GenBank/DDBJ whole genome shotgun (WGS) entry which is preliminary data.</text>
</comment>
<protein>
    <submittedName>
        <fullName evidence="1">Uncharacterized protein</fullName>
    </submittedName>
</protein>
<organism evidence="1 2">
    <name type="scientific">Quercus suber</name>
    <name type="common">Cork oak</name>
    <dbReference type="NCBI Taxonomy" id="58331"/>
    <lineage>
        <taxon>Eukaryota</taxon>
        <taxon>Viridiplantae</taxon>
        <taxon>Streptophyta</taxon>
        <taxon>Embryophyta</taxon>
        <taxon>Tracheophyta</taxon>
        <taxon>Spermatophyta</taxon>
        <taxon>Magnoliopsida</taxon>
        <taxon>eudicotyledons</taxon>
        <taxon>Gunneridae</taxon>
        <taxon>Pentapetalae</taxon>
        <taxon>rosids</taxon>
        <taxon>fabids</taxon>
        <taxon>Fagales</taxon>
        <taxon>Fagaceae</taxon>
        <taxon>Quercus</taxon>
    </lineage>
</organism>
<sequence>MLFINTHLTPFFPKTHFTPVPHLTSNHRLGPVKITLEFTTIIAALAEPPFKVQCFGSSPQMPLGMTCRQNVRGGGEREVEKRVK</sequence>
<dbReference type="Gramene" id="rna-CFP56_75916">
    <property type="protein sequence ID" value="cds-POF06260.1"/>
    <property type="gene ID" value="gene-CFP56_75916"/>
</dbReference>
<dbReference type="EMBL" id="PKMF04000041">
    <property type="protein sequence ID" value="KAK7855871.1"/>
    <property type="molecule type" value="Genomic_DNA"/>
</dbReference>
<gene>
    <name evidence="1" type="ORF">CFP56_025886</name>
</gene>
<proteinExistence type="predicted"/>
<dbReference type="AlphaFoldDB" id="A0AAW0LXF7"/>
<evidence type="ECO:0000313" key="2">
    <source>
        <dbReference type="Proteomes" id="UP000237347"/>
    </source>
</evidence>
<evidence type="ECO:0000313" key="1">
    <source>
        <dbReference type="EMBL" id="KAK7855871.1"/>
    </source>
</evidence>
<keyword evidence="2" id="KW-1185">Reference proteome</keyword>